<gene>
    <name evidence="1" type="ORF">SERLA73DRAFT_149296</name>
</gene>
<reference evidence="2" key="1">
    <citation type="journal article" date="2011" name="Science">
        <title>The plant cell wall-decomposing machinery underlies the functional diversity of forest fungi.</title>
        <authorList>
            <person name="Eastwood D.C."/>
            <person name="Floudas D."/>
            <person name="Binder M."/>
            <person name="Majcherczyk A."/>
            <person name="Schneider P."/>
            <person name="Aerts A."/>
            <person name="Asiegbu F.O."/>
            <person name="Baker S.E."/>
            <person name="Barry K."/>
            <person name="Bendiksby M."/>
            <person name="Blumentritt M."/>
            <person name="Coutinho P.M."/>
            <person name="Cullen D."/>
            <person name="de Vries R.P."/>
            <person name="Gathman A."/>
            <person name="Goodell B."/>
            <person name="Henrissat B."/>
            <person name="Ihrmark K."/>
            <person name="Kauserud H."/>
            <person name="Kohler A."/>
            <person name="LaButti K."/>
            <person name="Lapidus A."/>
            <person name="Lavin J.L."/>
            <person name="Lee Y.-H."/>
            <person name="Lindquist E."/>
            <person name="Lilly W."/>
            <person name="Lucas S."/>
            <person name="Morin E."/>
            <person name="Murat C."/>
            <person name="Oguiza J.A."/>
            <person name="Park J."/>
            <person name="Pisabarro A.G."/>
            <person name="Riley R."/>
            <person name="Rosling A."/>
            <person name="Salamov A."/>
            <person name="Schmidt O."/>
            <person name="Schmutz J."/>
            <person name="Skrede I."/>
            <person name="Stenlid J."/>
            <person name="Wiebenga A."/>
            <person name="Xie X."/>
            <person name="Kuees U."/>
            <person name="Hibbett D.S."/>
            <person name="Hoffmeister D."/>
            <person name="Hoegberg N."/>
            <person name="Martin F."/>
            <person name="Grigoriev I.V."/>
            <person name="Watkinson S.C."/>
        </authorList>
    </citation>
    <scope>NUCLEOTIDE SEQUENCE [LARGE SCALE GENOMIC DNA]</scope>
    <source>
        <strain evidence="2">strain S7.3</strain>
    </source>
</reference>
<dbReference type="Proteomes" id="UP000008063">
    <property type="component" value="Unassembled WGS sequence"/>
</dbReference>
<dbReference type="InParanoid" id="F8PHG2"/>
<name>F8PHG2_SERL3</name>
<proteinExistence type="predicted"/>
<organism evidence="2">
    <name type="scientific">Serpula lacrymans var. lacrymans (strain S7.3)</name>
    <name type="common">Dry rot fungus</name>
    <dbReference type="NCBI Taxonomy" id="936435"/>
    <lineage>
        <taxon>Eukaryota</taxon>
        <taxon>Fungi</taxon>
        <taxon>Dikarya</taxon>
        <taxon>Basidiomycota</taxon>
        <taxon>Agaricomycotina</taxon>
        <taxon>Agaricomycetes</taxon>
        <taxon>Agaricomycetidae</taxon>
        <taxon>Boletales</taxon>
        <taxon>Coniophorineae</taxon>
        <taxon>Serpulaceae</taxon>
        <taxon>Serpula</taxon>
    </lineage>
</organism>
<dbReference type="HOGENOM" id="CLU_1807390_0_0_1"/>
<accession>F8PHG2</accession>
<evidence type="ECO:0000313" key="1">
    <source>
        <dbReference type="EMBL" id="EGO05008.1"/>
    </source>
</evidence>
<dbReference type="AlphaFoldDB" id="F8PHG2"/>
<sequence length="143" mass="16364">MCKGVMVEQVPCSIVFYMILLLDQGLNLEPSGYMPAALSIELYGQGYTIIAAAYWAGLQIRGIVLWSIGLCQDHDLQSVEMRWGAECSTRPWSLTRWSEQEWSTGAMTYILLEGWEFGYAKWQSTRSVILRVLKIWQFGLEDL</sequence>
<keyword evidence="2" id="KW-1185">Reference proteome</keyword>
<dbReference type="EMBL" id="GL945474">
    <property type="protein sequence ID" value="EGO05008.1"/>
    <property type="molecule type" value="Genomic_DNA"/>
</dbReference>
<evidence type="ECO:0000313" key="2">
    <source>
        <dbReference type="Proteomes" id="UP000008063"/>
    </source>
</evidence>
<protein>
    <submittedName>
        <fullName evidence="1">Uncharacterized protein</fullName>
    </submittedName>
</protein>